<keyword evidence="6" id="KW-0812">Transmembrane</keyword>
<evidence type="ECO:0000256" key="15">
    <source>
        <dbReference type="SAM" id="MobiDB-lite"/>
    </source>
</evidence>
<dbReference type="RefSeq" id="WP_047214793.1">
    <property type="nucleotide sequence ID" value="NZ_CP014839.1"/>
</dbReference>
<name>A0A0G3EW12_9BURK</name>
<dbReference type="InterPro" id="IPR003715">
    <property type="entry name" value="Poly_export_N"/>
</dbReference>
<dbReference type="Gene3D" id="3.30.1950.10">
    <property type="entry name" value="wza like domain"/>
    <property type="match status" value="1"/>
</dbReference>
<keyword evidence="12" id="KW-0564">Palmitate</keyword>
<evidence type="ECO:0000256" key="2">
    <source>
        <dbReference type="ARBA" id="ARBA00009450"/>
    </source>
</evidence>
<reference evidence="20" key="1">
    <citation type="submission" date="2015-06" db="EMBL/GenBank/DDBJ databases">
        <authorList>
            <person name="Lim Y.L."/>
            <person name="Ee R."/>
            <person name="Yong D."/>
            <person name="How K.Y."/>
            <person name="Yin W.F."/>
            <person name="Chan K.G."/>
        </authorList>
    </citation>
    <scope>NUCLEOTIDE SEQUENCE [LARGE SCALE GENOMIC DNA]</scope>
    <source>
        <strain evidence="20">DSM 25325</strain>
    </source>
</reference>
<dbReference type="EMBL" id="CP011568">
    <property type="protein sequence ID" value="AKJ68896.2"/>
    <property type="molecule type" value="Genomic_DNA"/>
</dbReference>
<proteinExistence type="inferred from homology"/>
<keyword evidence="14" id="KW-0449">Lipoprotein</keyword>
<dbReference type="GO" id="GO:0006811">
    <property type="term" value="P:monoatomic ion transport"/>
    <property type="evidence" value="ECO:0007669"/>
    <property type="project" value="UniProtKB-KW"/>
</dbReference>
<feature type="compositionally biased region" description="Polar residues" evidence="15">
    <location>
        <begin position="110"/>
        <end position="129"/>
    </location>
</feature>
<evidence type="ECO:0000256" key="11">
    <source>
        <dbReference type="ARBA" id="ARBA00023136"/>
    </source>
</evidence>
<dbReference type="GO" id="GO:0015288">
    <property type="term" value="F:porin activity"/>
    <property type="evidence" value="ECO:0007669"/>
    <property type="project" value="UniProtKB-KW"/>
</dbReference>
<keyword evidence="10" id="KW-0626">Porin</keyword>
<evidence type="ECO:0000313" key="20">
    <source>
        <dbReference type="Proteomes" id="UP000036700"/>
    </source>
</evidence>
<keyword evidence="7 16" id="KW-0732">Signal</keyword>
<feature type="domain" description="SLBB" evidence="18">
    <location>
        <begin position="196"/>
        <end position="274"/>
    </location>
</feature>
<evidence type="ECO:0000256" key="13">
    <source>
        <dbReference type="ARBA" id="ARBA00023237"/>
    </source>
</evidence>
<keyword evidence="13" id="KW-0998">Cell outer membrane</keyword>
<dbReference type="GO" id="GO:0009279">
    <property type="term" value="C:cell outer membrane"/>
    <property type="evidence" value="ECO:0007669"/>
    <property type="project" value="UniProtKB-SubCell"/>
</dbReference>
<evidence type="ECO:0000259" key="18">
    <source>
        <dbReference type="Pfam" id="PF22461"/>
    </source>
</evidence>
<evidence type="ECO:0000256" key="6">
    <source>
        <dbReference type="ARBA" id="ARBA00022692"/>
    </source>
</evidence>
<gene>
    <name evidence="19" type="ORF">ABW99_12435</name>
</gene>
<evidence type="ECO:0000256" key="4">
    <source>
        <dbReference type="ARBA" id="ARBA00022452"/>
    </source>
</evidence>
<evidence type="ECO:0000256" key="12">
    <source>
        <dbReference type="ARBA" id="ARBA00023139"/>
    </source>
</evidence>
<evidence type="ECO:0000256" key="9">
    <source>
        <dbReference type="ARBA" id="ARBA00023065"/>
    </source>
</evidence>
<dbReference type="GO" id="GO:0015159">
    <property type="term" value="F:polysaccharide transmembrane transporter activity"/>
    <property type="evidence" value="ECO:0007669"/>
    <property type="project" value="InterPro"/>
</dbReference>
<evidence type="ECO:0000256" key="1">
    <source>
        <dbReference type="ARBA" id="ARBA00004571"/>
    </source>
</evidence>
<organism evidence="19 20">
    <name type="scientific">Pandoraea thiooxydans</name>
    <dbReference type="NCBI Taxonomy" id="445709"/>
    <lineage>
        <taxon>Bacteria</taxon>
        <taxon>Pseudomonadati</taxon>
        <taxon>Pseudomonadota</taxon>
        <taxon>Betaproteobacteria</taxon>
        <taxon>Burkholderiales</taxon>
        <taxon>Burkholderiaceae</taxon>
        <taxon>Pandoraea</taxon>
    </lineage>
</organism>
<dbReference type="PANTHER" id="PTHR33619:SF3">
    <property type="entry name" value="POLYSACCHARIDE EXPORT PROTEIN GFCE-RELATED"/>
    <property type="match status" value="1"/>
</dbReference>
<feature type="signal peptide" evidence="16">
    <location>
        <begin position="1"/>
        <end position="22"/>
    </location>
</feature>
<dbReference type="STRING" id="445709.ABW99_12435"/>
<accession>A0A0G3EW12</accession>
<evidence type="ECO:0000256" key="8">
    <source>
        <dbReference type="ARBA" id="ARBA00023047"/>
    </source>
</evidence>
<dbReference type="GO" id="GO:0046930">
    <property type="term" value="C:pore complex"/>
    <property type="evidence" value="ECO:0007669"/>
    <property type="project" value="UniProtKB-KW"/>
</dbReference>
<dbReference type="PROSITE" id="PS51257">
    <property type="entry name" value="PROKAR_LIPOPROTEIN"/>
    <property type="match status" value="1"/>
</dbReference>
<dbReference type="PANTHER" id="PTHR33619">
    <property type="entry name" value="POLYSACCHARIDE EXPORT PROTEIN GFCE-RELATED"/>
    <property type="match status" value="1"/>
</dbReference>
<evidence type="ECO:0000259" key="17">
    <source>
        <dbReference type="Pfam" id="PF02563"/>
    </source>
</evidence>
<keyword evidence="11" id="KW-0472">Membrane</keyword>
<comment type="subcellular location">
    <subcellularLocation>
        <location evidence="1">Cell outer membrane</location>
        <topology evidence="1">Multi-pass membrane protein</topology>
    </subcellularLocation>
</comment>
<keyword evidence="20" id="KW-1185">Reference proteome</keyword>
<evidence type="ECO:0000256" key="14">
    <source>
        <dbReference type="ARBA" id="ARBA00023288"/>
    </source>
</evidence>
<dbReference type="InterPro" id="IPR049712">
    <property type="entry name" value="Poly_export"/>
</dbReference>
<feature type="chain" id="PRO_5006798182" evidence="16">
    <location>
        <begin position="23"/>
        <end position="395"/>
    </location>
</feature>
<keyword evidence="5" id="KW-0762">Sugar transport</keyword>
<dbReference type="Gene3D" id="3.10.560.10">
    <property type="entry name" value="Outer membrane lipoprotein wza domain like"/>
    <property type="match status" value="2"/>
</dbReference>
<evidence type="ECO:0000256" key="7">
    <source>
        <dbReference type="ARBA" id="ARBA00022729"/>
    </source>
</evidence>
<evidence type="ECO:0000256" key="5">
    <source>
        <dbReference type="ARBA" id="ARBA00022597"/>
    </source>
</evidence>
<evidence type="ECO:0000313" key="19">
    <source>
        <dbReference type="EMBL" id="AKJ68896.2"/>
    </source>
</evidence>
<dbReference type="AlphaFoldDB" id="A0A0G3EW12"/>
<sequence length="395" mass="41693">MTIKTTLFSLSLIAALSGCALAPGPHLDASRMRDNLNEPTGHTAYKVHLITPAVILAQAKAAAADGPASPTPAGEPHPALQEYRIGPMDIVGVTIWGHPELSASDGALPQQRTPTNAATGDQTSGTITGLSGAGGNGVGTVRERVAADGTIFFPTLGRVAVGGKTPANAARLLTSMLSDHLKNPQVDVSILQYRSQRVEVTGDIKRPGTLPITDSPLSVVDAIARTGGALPDADLQRVRVTRGNKVFVLDVNAVMRHGDASQNMTLRSGDIVDVPNHNDSRVFVIGEISKPSVLFMNNGHMALADALARAGSINPTSAQPRQVLVIRRTPKDPTQPEIFRLDMTQVDALLLSTEFSLKPLDVVYVGTAPLVSLNRLLNQVLPSVESLYLISTVHP</sequence>
<keyword evidence="8" id="KW-0625">Polysaccharide transport</keyword>
<feature type="domain" description="Polysaccharide export protein N-terminal" evidence="17">
    <location>
        <begin position="79"/>
        <end position="190"/>
    </location>
</feature>
<dbReference type="KEGG" id="ptx:ABW99_12435"/>
<dbReference type="Proteomes" id="UP000036700">
    <property type="component" value="Chromosome"/>
</dbReference>
<evidence type="ECO:0000256" key="16">
    <source>
        <dbReference type="SAM" id="SignalP"/>
    </source>
</evidence>
<evidence type="ECO:0000256" key="10">
    <source>
        <dbReference type="ARBA" id="ARBA00023114"/>
    </source>
</evidence>
<dbReference type="InterPro" id="IPR054765">
    <property type="entry name" value="SLBB_dom"/>
</dbReference>
<evidence type="ECO:0000256" key="3">
    <source>
        <dbReference type="ARBA" id="ARBA00022448"/>
    </source>
</evidence>
<feature type="domain" description="SLBB" evidence="18">
    <location>
        <begin position="281"/>
        <end position="365"/>
    </location>
</feature>
<comment type="similarity">
    <text evidence="2">Belongs to the BexD/CtrA/VexA family.</text>
</comment>
<keyword evidence="3" id="KW-0813">Transport</keyword>
<feature type="region of interest" description="Disordered" evidence="15">
    <location>
        <begin position="105"/>
        <end position="135"/>
    </location>
</feature>
<keyword evidence="9" id="KW-0406">Ion transport</keyword>
<keyword evidence="4" id="KW-1134">Transmembrane beta strand</keyword>
<protein>
    <submittedName>
        <fullName evidence="19">Uncharacterized protein</fullName>
    </submittedName>
</protein>
<dbReference type="Pfam" id="PF02563">
    <property type="entry name" value="Poly_export"/>
    <property type="match status" value="1"/>
</dbReference>
<dbReference type="Pfam" id="PF22461">
    <property type="entry name" value="SLBB_2"/>
    <property type="match status" value="2"/>
</dbReference>